<dbReference type="Gene3D" id="3.40.390.10">
    <property type="entry name" value="Collagenase (Catalytic Domain)"/>
    <property type="match status" value="1"/>
</dbReference>
<dbReference type="AlphaFoldDB" id="A0A9N9L3H2"/>
<evidence type="ECO:0000313" key="1">
    <source>
        <dbReference type="EMBL" id="CAG8958434.1"/>
    </source>
</evidence>
<dbReference type="OrthoDB" id="4585232at2759"/>
<dbReference type="InterPro" id="IPR024079">
    <property type="entry name" value="MetalloPept_cat_dom_sf"/>
</dbReference>
<evidence type="ECO:0008006" key="3">
    <source>
        <dbReference type="Google" id="ProtNLM"/>
    </source>
</evidence>
<proteinExistence type="predicted"/>
<dbReference type="EMBL" id="CAJVRL010000082">
    <property type="protein sequence ID" value="CAG8958434.1"/>
    <property type="molecule type" value="Genomic_DNA"/>
</dbReference>
<dbReference type="Proteomes" id="UP000696280">
    <property type="component" value="Unassembled WGS sequence"/>
</dbReference>
<evidence type="ECO:0000313" key="2">
    <source>
        <dbReference type="Proteomes" id="UP000696280"/>
    </source>
</evidence>
<name>A0A9N9L3H2_9HELO</name>
<comment type="caution">
    <text evidence="1">The sequence shown here is derived from an EMBL/GenBank/DDBJ whole genome shotgun (WGS) entry which is preliminary data.</text>
</comment>
<accession>A0A9N9L3H2</accession>
<reference evidence="1" key="1">
    <citation type="submission" date="2021-07" db="EMBL/GenBank/DDBJ databases">
        <authorList>
            <person name="Durling M."/>
        </authorList>
    </citation>
    <scope>NUCLEOTIDE SEQUENCE</scope>
</reference>
<organism evidence="1 2">
    <name type="scientific">Hymenoscyphus fraxineus</name>
    <dbReference type="NCBI Taxonomy" id="746836"/>
    <lineage>
        <taxon>Eukaryota</taxon>
        <taxon>Fungi</taxon>
        <taxon>Dikarya</taxon>
        <taxon>Ascomycota</taxon>
        <taxon>Pezizomycotina</taxon>
        <taxon>Leotiomycetes</taxon>
        <taxon>Helotiales</taxon>
        <taxon>Helotiaceae</taxon>
        <taxon>Hymenoscyphus</taxon>
    </lineage>
</organism>
<dbReference type="GO" id="GO:0008237">
    <property type="term" value="F:metallopeptidase activity"/>
    <property type="evidence" value="ECO:0007669"/>
    <property type="project" value="InterPro"/>
</dbReference>
<sequence length="300" mass="34052">MAFDSVPRFRFRLSIFYLIILLIFEALAALPIRTLWFDDSCSTYFTPMLWGEVQKMLTLGNLDTNPNPSSEAGKYFKLVWGDNREDTFEFVKEAINAVNLDAAKRKEYANTYVYCDNDGRWWPPGRTPGVPYDVWYDRENHIKYKAVNRQRLKPGCIDNVRDSAGLYVAGQTYCDVTALGKPDLCTISLCSVLLTAQALAVSQLDVSPLDSSPNFIDQYAVTLTETLIHEIAHTIKNAWTGSTWFDMGPNAYRWQAVKSKKDEEAMANADNFAYWGLGCLLMSRGVAIKEDGGFRPLRRE</sequence>
<gene>
    <name evidence="1" type="ORF">HYFRA_00011111</name>
</gene>
<keyword evidence="2" id="KW-1185">Reference proteome</keyword>
<protein>
    <recommendedName>
        <fullName evidence="3">Lysine-specific metallo-endopeptidase domain-containing protein</fullName>
    </recommendedName>
</protein>